<dbReference type="SUPFAM" id="SSF52799">
    <property type="entry name" value="(Phosphotyrosine protein) phosphatases II"/>
    <property type="match status" value="1"/>
</dbReference>
<evidence type="ECO:0000256" key="1">
    <source>
        <dbReference type="ARBA" id="ARBA00022801"/>
    </source>
</evidence>
<dbReference type="PROSITE" id="PS50056">
    <property type="entry name" value="TYR_PHOSPHATASE_2"/>
    <property type="match status" value="1"/>
</dbReference>
<reference evidence="4" key="2">
    <citation type="submission" date="2017-06" db="EMBL/GenBank/DDBJ databases">
        <title>WGS assembly of Brachypodium distachyon.</title>
        <authorList>
            <consortium name="The International Brachypodium Initiative"/>
            <person name="Lucas S."/>
            <person name="Harmon-Smith M."/>
            <person name="Lail K."/>
            <person name="Tice H."/>
            <person name="Grimwood J."/>
            <person name="Bruce D."/>
            <person name="Barry K."/>
            <person name="Shu S."/>
            <person name="Lindquist E."/>
            <person name="Wang M."/>
            <person name="Pitluck S."/>
            <person name="Vogel J.P."/>
            <person name="Garvin D.F."/>
            <person name="Mockler T.C."/>
            <person name="Schmutz J."/>
            <person name="Rokhsar D."/>
            <person name="Bevan M.W."/>
        </authorList>
    </citation>
    <scope>NUCLEOTIDE SEQUENCE</scope>
    <source>
        <strain evidence="4">Bd21</strain>
    </source>
</reference>
<accession>A0A2K2DQJ2</accession>
<dbReference type="InterPro" id="IPR057023">
    <property type="entry name" value="PTP-SAK"/>
</dbReference>
<dbReference type="FunFam" id="3.90.190.10:FF:000157">
    <property type="entry name" value="Protein-tyrosine phosphatase"/>
    <property type="match status" value="1"/>
</dbReference>
<organism evidence="4">
    <name type="scientific">Brachypodium distachyon</name>
    <name type="common">Purple false brome</name>
    <name type="synonym">Trachynia distachya</name>
    <dbReference type="NCBI Taxonomy" id="15368"/>
    <lineage>
        <taxon>Eukaryota</taxon>
        <taxon>Viridiplantae</taxon>
        <taxon>Streptophyta</taxon>
        <taxon>Embryophyta</taxon>
        <taxon>Tracheophyta</taxon>
        <taxon>Spermatophyta</taxon>
        <taxon>Magnoliopsida</taxon>
        <taxon>Liliopsida</taxon>
        <taxon>Poales</taxon>
        <taxon>Poaceae</taxon>
        <taxon>BOP clade</taxon>
        <taxon>Pooideae</taxon>
        <taxon>Stipodae</taxon>
        <taxon>Brachypodieae</taxon>
        <taxon>Brachypodium</taxon>
    </lineage>
</organism>
<dbReference type="Proteomes" id="UP000008810">
    <property type="component" value="Chromosome 1"/>
</dbReference>
<dbReference type="PANTHER" id="PTHR46274">
    <property type="entry name" value="PHOSPHATIDYLINOSITOL PHOSPHATASE"/>
    <property type="match status" value="1"/>
</dbReference>
<keyword evidence="1" id="KW-0378">Hydrolase</keyword>
<reference evidence="4 5" key="1">
    <citation type="journal article" date="2010" name="Nature">
        <title>Genome sequencing and analysis of the model grass Brachypodium distachyon.</title>
        <authorList>
            <consortium name="International Brachypodium Initiative"/>
        </authorList>
    </citation>
    <scope>NUCLEOTIDE SEQUENCE [LARGE SCALE GENOMIC DNA]</scope>
    <source>
        <strain evidence="4 5">Bd21</strain>
    </source>
</reference>
<name>A0A2K2DQJ2_BRADI</name>
<dbReference type="PROSITE" id="PS00383">
    <property type="entry name" value="TYR_PHOSPHATASE_1"/>
    <property type="match status" value="1"/>
</dbReference>
<dbReference type="InterPro" id="IPR029021">
    <property type="entry name" value="Prot-tyrosine_phosphatase-like"/>
</dbReference>
<protein>
    <submittedName>
        <fullName evidence="4 5">Uncharacterized protein</fullName>
    </submittedName>
</protein>
<dbReference type="Pfam" id="PF22784">
    <property type="entry name" value="PTP-SAK"/>
    <property type="match status" value="1"/>
</dbReference>
<gene>
    <name evidence="4" type="ORF">BRADI_1g49276v3</name>
</gene>
<dbReference type="EMBL" id="CM000880">
    <property type="protein sequence ID" value="PNT76538.1"/>
    <property type="molecule type" value="Genomic_DNA"/>
</dbReference>
<evidence type="ECO:0000313" key="4">
    <source>
        <dbReference type="EMBL" id="PNT76538.1"/>
    </source>
</evidence>
<feature type="non-terminal residue" evidence="4">
    <location>
        <position position="1"/>
    </location>
</feature>
<dbReference type="InterPro" id="IPR020422">
    <property type="entry name" value="TYR_PHOSPHATASE_DUAL_dom"/>
</dbReference>
<dbReference type="Gene3D" id="3.90.190.10">
    <property type="entry name" value="Protein tyrosine phosphatase superfamily"/>
    <property type="match status" value="1"/>
</dbReference>
<dbReference type="GO" id="GO:0008962">
    <property type="term" value="F:phosphatidylglycerophosphatase activity"/>
    <property type="evidence" value="ECO:0000318"/>
    <property type="project" value="GO_Central"/>
</dbReference>
<evidence type="ECO:0000259" key="2">
    <source>
        <dbReference type="PROSITE" id="PS50054"/>
    </source>
</evidence>
<feature type="domain" description="Tyrosine specific protein phosphatases" evidence="3">
    <location>
        <begin position="109"/>
        <end position="151"/>
    </location>
</feature>
<sequence>RGVAARRKAKEAAVGAVARALFYPTLLYNVVRSKVQAKFRWWDEVDQFILLGAVPFRRDVPRLQKLRVYGVITLNEPFETLVPSSMYQSRGIDHLVIPTRDYMFAPSLVDINQAVDFIHRNTSLGRITYIHCKAGRGRSTTVVLCYLVVKEFSNKSADHPAVASYPAAASPSGSAVLLTEADLEDSDLTQGIIKDANLSSHRHPIKTNDEDGVMFVV</sequence>
<keyword evidence="6" id="KW-1185">Reference proteome</keyword>
<dbReference type="AlphaFoldDB" id="A0A2K2DQJ2"/>
<dbReference type="PROSITE" id="PS50054">
    <property type="entry name" value="TYR_PHOSPHATASE_DUAL"/>
    <property type="match status" value="1"/>
</dbReference>
<dbReference type="InterPro" id="IPR000387">
    <property type="entry name" value="Tyr_Pase_dom"/>
</dbReference>
<dbReference type="OrthoDB" id="273181at2759"/>
<dbReference type="Gramene" id="PNT76538">
    <property type="protein sequence ID" value="PNT76538"/>
    <property type="gene ID" value="BRADI_1g49276v3"/>
</dbReference>
<dbReference type="STRING" id="15368.A0A2K2DQJ2"/>
<reference evidence="5" key="3">
    <citation type="submission" date="2018-08" db="UniProtKB">
        <authorList>
            <consortium name="EnsemblPlants"/>
        </authorList>
    </citation>
    <scope>IDENTIFICATION</scope>
    <source>
        <strain evidence="5">cv. Bd21</strain>
    </source>
</reference>
<proteinExistence type="predicted"/>
<dbReference type="EnsemblPlants" id="PNT76538">
    <property type="protein sequence ID" value="PNT76538"/>
    <property type="gene ID" value="BRADI_1g49276v3"/>
</dbReference>
<feature type="domain" description="Tyrosine-protein phosphatase" evidence="2">
    <location>
        <begin position="41"/>
        <end position="190"/>
    </location>
</feature>
<evidence type="ECO:0000259" key="3">
    <source>
        <dbReference type="PROSITE" id="PS50056"/>
    </source>
</evidence>
<evidence type="ECO:0000313" key="5">
    <source>
        <dbReference type="EnsemblPlants" id="PNT76538"/>
    </source>
</evidence>
<dbReference type="InParanoid" id="A0A2K2DQJ2"/>
<dbReference type="PANTHER" id="PTHR46274:SF20">
    <property type="entry name" value="DUAL SPECIFICITY PROTEIN PHOSPHATASE DSP8"/>
    <property type="match status" value="1"/>
</dbReference>
<evidence type="ECO:0000313" key="6">
    <source>
        <dbReference type="Proteomes" id="UP000008810"/>
    </source>
</evidence>
<dbReference type="InterPro" id="IPR016130">
    <property type="entry name" value="Tyr_Pase_AS"/>
</dbReference>